<dbReference type="VEuPathDB" id="VectorBase:LOC119171733"/>
<dbReference type="AlphaFoldDB" id="A0A9J6EYZ0"/>
<evidence type="ECO:0000313" key="2">
    <source>
        <dbReference type="Proteomes" id="UP000821866"/>
    </source>
</evidence>
<dbReference type="Proteomes" id="UP000821866">
    <property type="component" value="Chromosome 1"/>
</dbReference>
<reference evidence="1" key="1">
    <citation type="journal article" date="2020" name="Cell">
        <title>Large-Scale Comparative Analyses of Tick Genomes Elucidate Their Genetic Diversity and Vector Capacities.</title>
        <authorList>
            <consortium name="Tick Genome and Microbiome Consortium (TIGMIC)"/>
            <person name="Jia N."/>
            <person name="Wang J."/>
            <person name="Shi W."/>
            <person name="Du L."/>
            <person name="Sun Y."/>
            <person name="Zhan W."/>
            <person name="Jiang J.F."/>
            <person name="Wang Q."/>
            <person name="Zhang B."/>
            <person name="Ji P."/>
            <person name="Bell-Sakyi L."/>
            <person name="Cui X.M."/>
            <person name="Yuan T.T."/>
            <person name="Jiang B.G."/>
            <person name="Yang W.F."/>
            <person name="Lam T.T."/>
            <person name="Chang Q.C."/>
            <person name="Ding S.J."/>
            <person name="Wang X.J."/>
            <person name="Zhu J.G."/>
            <person name="Ruan X.D."/>
            <person name="Zhao L."/>
            <person name="Wei J.T."/>
            <person name="Ye R.Z."/>
            <person name="Que T.C."/>
            <person name="Du C.H."/>
            <person name="Zhou Y.H."/>
            <person name="Cheng J.X."/>
            <person name="Dai P.F."/>
            <person name="Guo W.B."/>
            <person name="Han X.H."/>
            <person name="Huang E.J."/>
            <person name="Li L.F."/>
            <person name="Wei W."/>
            <person name="Gao Y.C."/>
            <person name="Liu J.Z."/>
            <person name="Shao H.Z."/>
            <person name="Wang X."/>
            <person name="Wang C.C."/>
            <person name="Yang T.C."/>
            <person name="Huo Q.B."/>
            <person name="Li W."/>
            <person name="Chen H.Y."/>
            <person name="Chen S.E."/>
            <person name="Zhou L.G."/>
            <person name="Ni X.B."/>
            <person name="Tian J.H."/>
            <person name="Sheng Y."/>
            <person name="Liu T."/>
            <person name="Pan Y.S."/>
            <person name="Xia L.Y."/>
            <person name="Li J."/>
            <person name="Zhao F."/>
            <person name="Cao W.C."/>
        </authorList>
    </citation>
    <scope>NUCLEOTIDE SEQUENCE</scope>
    <source>
        <strain evidence="1">Rmic-2018</strain>
    </source>
</reference>
<sequence length="292" mass="33052">MSGFLPLRLWKLPGVESVDPEEDKVGHLLKGIAEDVYEFLISKESLATTADLVNWLQSLNLDLNDETRLAKVNPIEMMVRCSLDLGVPAIVSFELLDTLFFHGKRGMKVKFSTQEDQWLKERSVLPSYVNTKYYTSLLRRYGVVTRRATELALSIAGYEIELMSIAEAQIHPYAPGIYLAIGNFGAYTAPYVSSDQWASYISKYTKNTYRSRDSMIVQQSVLSLIVQLLKAKSVGEKGLQYLVAWSVFRQLMKYTVPNLLVGRSTKSAACYEHAKKAMRIAVTSPYYQTVWS</sequence>
<keyword evidence="2" id="KW-1185">Reference proteome</keyword>
<dbReference type="EMBL" id="JABSTU010000001">
    <property type="protein sequence ID" value="KAH8039431.1"/>
    <property type="molecule type" value="Genomic_DNA"/>
</dbReference>
<organism evidence="1 2">
    <name type="scientific">Rhipicephalus microplus</name>
    <name type="common">Cattle tick</name>
    <name type="synonym">Boophilus microplus</name>
    <dbReference type="NCBI Taxonomy" id="6941"/>
    <lineage>
        <taxon>Eukaryota</taxon>
        <taxon>Metazoa</taxon>
        <taxon>Ecdysozoa</taxon>
        <taxon>Arthropoda</taxon>
        <taxon>Chelicerata</taxon>
        <taxon>Arachnida</taxon>
        <taxon>Acari</taxon>
        <taxon>Parasitiformes</taxon>
        <taxon>Ixodida</taxon>
        <taxon>Ixodoidea</taxon>
        <taxon>Ixodidae</taxon>
        <taxon>Rhipicephalinae</taxon>
        <taxon>Rhipicephalus</taxon>
        <taxon>Boophilus</taxon>
    </lineage>
</organism>
<gene>
    <name evidence="1" type="ORF">HPB51_007309</name>
</gene>
<proteinExistence type="predicted"/>
<accession>A0A9J6EYZ0</accession>
<protein>
    <submittedName>
        <fullName evidence="1">Uncharacterized protein</fullName>
    </submittedName>
</protein>
<evidence type="ECO:0000313" key="1">
    <source>
        <dbReference type="EMBL" id="KAH8039431.1"/>
    </source>
</evidence>
<name>A0A9J6EYZ0_RHIMP</name>
<reference evidence="1" key="2">
    <citation type="submission" date="2021-09" db="EMBL/GenBank/DDBJ databases">
        <authorList>
            <person name="Jia N."/>
            <person name="Wang J."/>
            <person name="Shi W."/>
            <person name="Du L."/>
            <person name="Sun Y."/>
            <person name="Zhan W."/>
            <person name="Jiang J."/>
            <person name="Wang Q."/>
            <person name="Zhang B."/>
            <person name="Ji P."/>
            <person name="Sakyi L.B."/>
            <person name="Cui X."/>
            <person name="Yuan T."/>
            <person name="Jiang B."/>
            <person name="Yang W."/>
            <person name="Lam T.T.-Y."/>
            <person name="Chang Q."/>
            <person name="Ding S."/>
            <person name="Wang X."/>
            <person name="Zhu J."/>
            <person name="Ruan X."/>
            <person name="Zhao L."/>
            <person name="Wei J."/>
            <person name="Que T."/>
            <person name="Du C."/>
            <person name="Cheng J."/>
            <person name="Dai P."/>
            <person name="Han X."/>
            <person name="Huang E."/>
            <person name="Gao Y."/>
            <person name="Liu J."/>
            <person name="Shao H."/>
            <person name="Ye R."/>
            <person name="Li L."/>
            <person name="Wei W."/>
            <person name="Wang X."/>
            <person name="Wang C."/>
            <person name="Huo Q."/>
            <person name="Li W."/>
            <person name="Guo W."/>
            <person name="Chen H."/>
            <person name="Chen S."/>
            <person name="Zhou L."/>
            <person name="Zhou L."/>
            <person name="Ni X."/>
            <person name="Tian J."/>
            <person name="Zhou Y."/>
            <person name="Sheng Y."/>
            <person name="Liu T."/>
            <person name="Pan Y."/>
            <person name="Xia L."/>
            <person name="Li J."/>
            <person name="Zhao F."/>
            <person name="Cao W."/>
        </authorList>
    </citation>
    <scope>NUCLEOTIDE SEQUENCE</scope>
    <source>
        <strain evidence="1">Rmic-2018</strain>
        <tissue evidence="1">Larvae</tissue>
    </source>
</reference>
<comment type="caution">
    <text evidence="1">The sequence shown here is derived from an EMBL/GenBank/DDBJ whole genome shotgun (WGS) entry which is preliminary data.</text>
</comment>